<feature type="non-terminal residue" evidence="3">
    <location>
        <position position="490"/>
    </location>
</feature>
<reference evidence="3" key="1">
    <citation type="submission" date="2023-06" db="EMBL/GenBank/DDBJ databases">
        <authorList>
            <person name="Delattre M."/>
        </authorList>
    </citation>
    <scope>NUCLEOTIDE SEQUENCE</scope>
    <source>
        <strain evidence="3">AF72</strain>
    </source>
</reference>
<keyword evidence="4" id="KW-1185">Reference proteome</keyword>
<evidence type="ECO:0000313" key="3">
    <source>
        <dbReference type="EMBL" id="CAJ0584085.1"/>
    </source>
</evidence>
<evidence type="ECO:0000259" key="2">
    <source>
        <dbReference type="PROSITE" id="PS50181"/>
    </source>
</evidence>
<dbReference type="Proteomes" id="UP001177023">
    <property type="component" value="Unassembled WGS sequence"/>
</dbReference>
<evidence type="ECO:0000313" key="4">
    <source>
        <dbReference type="Proteomes" id="UP001177023"/>
    </source>
</evidence>
<organism evidence="3 4">
    <name type="scientific">Mesorhabditis spiculigera</name>
    <dbReference type="NCBI Taxonomy" id="96644"/>
    <lineage>
        <taxon>Eukaryota</taxon>
        <taxon>Metazoa</taxon>
        <taxon>Ecdysozoa</taxon>
        <taxon>Nematoda</taxon>
        <taxon>Chromadorea</taxon>
        <taxon>Rhabditida</taxon>
        <taxon>Rhabditina</taxon>
        <taxon>Rhabditomorpha</taxon>
        <taxon>Rhabditoidea</taxon>
        <taxon>Rhabditidae</taxon>
        <taxon>Mesorhabditinae</taxon>
        <taxon>Mesorhabditis</taxon>
    </lineage>
</organism>
<evidence type="ECO:0000256" key="1">
    <source>
        <dbReference type="SAM" id="MobiDB-lite"/>
    </source>
</evidence>
<accession>A0AA36DD70</accession>
<dbReference type="InterPro" id="IPR001810">
    <property type="entry name" value="F-box_dom"/>
</dbReference>
<feature type="domain" description="F-box" evidence="2">
    <location>
        <begin position="27"/>
        <end position="74"/>
    </location>
</feature>
<protein>
    <recommendedName>
        <fullName evidence="2">F-box domain-containing protein</fullName>
    </recommendedName>
</protein>
<sequence>MGADEYAGDEHQRPVSGKKAKSRLPSLEQLLALPVDIWLLLLDAFTPLDIVNLAHADRRLKVLMTALPKRWGRLMGEARQLKIYSSANVNSFQLTRAAGCWDESINYIFAYGDTYWFVKHQKENKLFNAMCRYVEPDRDRNKAIAEDLYILLNNARVDMYCLGSDWNLPTPKKSPMPSIRAATVLLSINGDVQGFDGELERLGPTCIAYYAQPEGGLVDFRSHVRHIAAIPSLRYLWINVGDKFKEFSRIVRLKMPQLTIHCTLGVKKAVMKDERQLTHGAEKWLKRNLVESLRSMIEEWQRKERVIDKFELVMDWGWLTFTETRDVVRALVDGRCDAREADHIPIIRRGPWSRDGLMIQFIAHTITIAECDYNFRINRTWREIDANSQVWGAFARWRYHDFPELIKESKSPEELLVYKRDFEGRMSEWVNRAANNTIPSRELLFIDPMHRCLLPVALKDLDFFGQSLVLGLRGVIEDRYEKMQYDNWRW</sequence>
<gene>
    <name evidence="3" type="ORF">MSPICULIGERA_LOCUS22150</name>
</gene>
<proteinExistence type="predicted"/>
<dbReference type="AlphaFoldDB" id="A0AA36DD70"/>
<dbReference type="EMBL" id="CATQJA010002680">
    <property type="protein sequence ID" value="CAJ0584085.1"/>
    <property type="molecule type" value="Genomic_DNA"/>
</dbReference>
<name>A0AA36DD70_9BILA</name>
<dbReference type="PROSITE" id="PS50181">
    <property type="entry name" value="FBOX"/>
    <property type="match status" value="1"/>
</dbReference>
<comment type="caution">
    <text evidence="3">The sequence shown here is derived from an EMBL/GenBank/DDBJ whole genome shotgun (WGS) entry which is preliminary data.</text>
</comment>
<feature type="region of interest" description="Disordered" evidence="1">
    <location>
        <begin position="1"/>
        <end position="20"/>
    </location>
</feature>